<organism evidence="13">
    <name type="scientific">marine metagenome</name>
    <dbReference type="NCBI Taxonomy" id="408172"/>
    <lineage>
        <taxon>unclassified sequences</taxon>
        <taxon>metagenomes</taxon>
        <taxon>ecological metagenomes</taxon>
    </lineage>
</organism>
<dbReference type="Pfam" id="PF07715">
    <property type="entry name" value="Plug"/>
    <property type="match status" value="1"/>
</dbReference>
<keyword evidence="7" id="KW-0798">TonB box</keyword>
<keyword evidence="2" id="KW-0813">Transport</keyword>
<evidence type="ECO:0000256" key="6">
    <source>
        <dbReference type="ARBA" id="ARBA00023065"/>
    </source>
</evidence>
<evidence type="ECO:0008006" key="14">
    <source>
        <dbReference type="Google" id="ProtNLM"/>
    </source>
</evidence>
<sequence>MTYYLKKRQRIGDTTMKTNPLIAVCAAIFVMAIAVQNVAYAQQGQLEEIMVTAEKREQSLQDVPASVYAFSESYIEDARIDNANQLIAHVPGMHLASFTRIQSLPSIRGAHSGEDGPGLDQPVIMFVDDVFKGRVTDWDLALFDVERIEVLRGPQGTLFGRNAVGGVINVVTKKPTEDTRAVVQAGTGNFNLIDVKGVVSAPMSEDVFGSVAFSSQTREGFTRNPTTGNKIDSIDKQSAKVQLRFVPSDDRETLWQTEFLRDTGFGFHRDYLGATPSSPEFNGYVPDSNPDTSHNSNDGGVDRTAFGTSLVIDRKTDFGQFKSISAYFEDDAKLAPTDVFGSPLKDLFVEYQWYEVDQFSQEFRLSGEDSLDGKLDWVIGAYYLTIDHTRDRTFGLDLPLGTYLGDIFPGADAPQMFTALMNVKTDSFSVFAQGTYSLSDRFRVTLGGRHTSDDKEGLNTQYGDVFIFAVGDFSLPFQDSWSKFTPRVTFEADFGDDVMLYATYSEGFKSGGFIHWGLDTAEDHLVPLNQETAKNMEIGLRSVLMDNRVSLNLTAYSVEYTDLQVSQLVGTVMVQTNAGKAEADGIDLEINAALTENLTAWLNYSYFDGTYTGIQFTGNEMVTPPKAYTAGMSYVKALSDGGEMRFRLDVQHKDEYFQDPANEPGIVNDLDSIINASITYAMNSQWEFSLWVKNLRDERSFNYL</sequence>
<keyword evidence="8 10" id="KW-0472">Membrane</keyword>
<comment type="subcellular location">
    <subcellularLocation>
        <location evidence="1">Cell outer membrane</location>
        <topology evidence="1">Multi-pass membrane protein</topology>
    </subcellularLocation>
</comment>
<dbReference type="Gene3D" id="2.40.170.20">
    <property type="entry name" value="TonB-dependent receptor, beta-barrel domain"/>
    <property type="match status" value="1"/>
</dbReference>
<dbReference type="Pfam" id="PF00593">
    <property type="entry name" value="TonB_dep_Rec_b-barrel"/>
    <property type="match status" value="1"/>
</dbReference>
<evidence type="ECO:0000256" key="9">
    <source>
        <dbReference type="ARBA" id="ARBA00023237"/>
    </source>
</evidence>
<dbReference type="PANTHER" id="PTHR32552:SF81">
    <property type="entry name" value="TONB-DEPENDENT OUTER MEMBRANE RECEPTOR"/>
    <property type="match status" value="1"/>
</dbReference>
<feature type="domain" description="TonB-dependent receptor-like beta-barrel" evidence="11">
    <location>
        <begin position="259"/>
        <end position="695"/>
    </location>
</feature>
<dbReference type="InterPro" id="IPR000531">
    <property type="entry name" value="Beta-barrel_TonB"/>
</dbReference>
<feature type="domain" description="TonB-dependent receptor plug" evidence="12">
    <location>
        <begin position="60"/>
        <end position="167"/>
    </location>
</feature>
<evidence type="ECO:0000313" key="13">
    <source>
        <dbReference type="EMBL" id="SVA99675.1"/>
    </source>
</evidence>
<evidence type="ECO:0000256" key="10">
    <source>
        <dbReference type="SAM" id="Phobius"/>
    </source>
</evidence>
<keyword evidence="3" id="KW-0410">Iron transport</keyword>
<evidence type="ECO:0000256" key="8">
    <source>
        <dbReference type="ARBA" id="ARBA00023136"/>
    </source>
</evidence>
<evidence type="ECO:0000256" key="1">
    <source>
        <dbReference type="ARBA" id="ARBA00004571"/>
    </source>
</evidence>
<dbReference type="InterPro" id="IPR039426">
    <property type="entry name" value="TonB-dep_rcpt-like"/>
</dbReference>
<evidence type="ECO:0000256" key="2">
    <source>
        <dbReference type="ARBA" id="ARBA00022448"/>
    </source>
</evidence>
<dbReference type="GO" id="GO:0009279">
    <property type="term" value="C:cell outer membrane"/>
    <property type="evidence" value="ECO:0007669"/>
    <property type="project" value="UniProtKB-SubCell"/>
</dbReference>
<protein>
    <recommendedName>
        <fullName evidence="14">TonB-dependent receptor plug domain-containing protein</fullName>
    </recommendedName>
</protein>
<evidence type="ECO:0000256" key="5">
    <source>
        <dbReference type="ARBA" id="ARBA00023004"/>
    </source>
</evidence>
<accession>A0A382ADQ0</accession>
<gene>
    <name evidence="13" type="ORF">METZ01_LOCUS152529</name>
</gene>
<dbReference type="PANTHER" id="PTHR32552">
    <property type="entry name" value="FERRICHROME IRON RECEPTOR-RELATED"/>
    <property type="match status" value="1"/>
</dbReference>
<dbReference type="AlphaFoldDB" id="A0A382ADQ0"/>
<feature type="non-terminal residue" evidence="13">
    <location>
        <position position="704"/>
    </location>
</feature>
<dbReference type="InterPro" id="IPR012910">
    <property type="entry name" value="Plug_dom"/>
</dbReference>
<keyword evidence="9" id="KW-0998">Cell outer membrane</keyword>
<evidence type="ECO:0000259" key="11">
    <source>
        <dbReference type="Pfam" id="PF00593"/>
    </source>
</evidence>
<keyword evidence="10" id="KW-1133">Transmembrane helix</keyword>
<keyword evidence="5" id="KW-0408">Iron</keyword>
<dbReference type="SUPFAM" id="SSF56935">
    <property type="entry name" value="Porins"/>
    <property type="match status" value="1"/>
</dbReference>
<dbReference type="EMBL" id="UINC01024964">
    <property type="protein sequence ID" value="SVA99675.1"/>
    <property type="molecule type" value="Genomic_DNA"/>
</dbReference>
<evidence type="ECO:0000256" key="3">
    <source>
        <dbReference type="ARBA" id="ARBA00022496"/>
    </source>
</evidence>
<name>A0A382ADQ0_9ZZZZ</name>
<reference evidence="13" key="1">
    <citation type="submission" date="2018-05" db="EMBL/GenBank/DDBJ databases">
        <authorList>
            <person name="Lanie J.A."/>
            <person name="Ng W.-L."/>
            <person name="Kazmierczak K.M."/>
            <person name="Andrzejewski T.M."/>
            <person name="Davidsen T.M."/>
            <person name="Wayne K.J."/>
            <person name="Tettelin H."/>
            <person name="Glass J.I."/>
            <person name="Rusch D."/>
            <person name="Podicherti R."/>
            <person name="Tsui H.-C.T."/>
            <person name="Winkler M.E."/>
        </authorList>
    </citation>
    <scope>NUCLEOTIDE SEQUENCE</scope>
</reference>
<feature type="transmembrane region" description="Helical" evidence="10">
    <location>
        <begin position="21"/>
        <end position="40"/>
    </location>
</feature>
<proteinExistence type="predicted"/>
<evidence type="ECO:0000259" key="12">
    <source>
        <dbReference type="Pfam" id="PF07715"/>
    </source>
</evidence>
<dbReference type="GO" id="GO:0006826">
    <property type="term" value="P:iron ion transport"/>
    <property type="evidence" value="ECO:0007669"/>
    <property type="project" value="UniProtKB-KW"/>
</dbReference>
<evidence type="ECO:0000256" key="7">
    <source>
        <dbReference type="ARBA" id="ARBA00023077"/>
    </source>
</evidence>
<dbReference type="InterPro" id="IPR036942">
    <property type="entry name" value="Beta-barrel_TonB_sf"/>
</dbReference>
<keyword evidence="6" id="KW-0406">Ion transport</keyword>
<evidence type="ECO:0000256" key="4">
    <source>
        <dbReference type="ARBA" id="ARBA00022692"/>
    </source>
</evidence>
<keyword evidence="4 10" id="KW-0812">Transmembrane</keyword>
<dbReference type="PROSITE" id="PS52016">
    <property type="entry name" value="TONB_DEPENDENT_REC_3"/>
    <property type="match status" value="1"/>
</dbReference>